<evidence type="ECO:0000313" key="2">
    <source>
        <dbReference type="EMBL" id="RUS88656.1"/>
    </source>
</evidence>
<feature type="compositionally biased region" description="Polar residues" evidence="1">
    <location>
        <begin position="83"/>
        <end position="92"/>
    </location>
</feature>
<evidence type="ECO:0000313" key="3">
    <source>
        <dbReference type="Proteomes" id="UP000271974"/>
    </source>
</evidence>
<feature type="compositionally biased region" description="Acidic residues" evidence="1">
    <location>
        <begin position="8"/>
        <end position="23"/>
    </location>
</feature>
<feature type="region of interest" description="Disordered" evidence="1">
    <location>
        <begin position="156"/>
        <end position="178"/>
    </location>
</feature>
<dbReference type="Proteomes" id="UP000271974">
    <property type="component" value="Unassembled WGS sequence"/>
</dbReference>
<evidence type="ECO:0000256" key="1">
    <source>
        <dbReference type="SAM" id="MobiDB-lite"/>
    </source>
</evidence>
<dbReference type="EMBL" id="RQTK01000077">
    <property type="protein sequence ID" value="RUS88656.1"/>
    <property type="molecule type" value="Genomic_DNA"/>
</dbReference>
<organism evidence="2 3">
    <name type="scientific">Elysia chlorotica</name>
    <name type="common">Eastern emerald elysia</name>
    <name type="synonym">Sea slug</name>
    <dbReference type="NCBI Taxonomy" id="188477"/>
    <lineage>
        <taxon>Eukaryota</taxon>
        <taxon>Metazoa</taxon>
        <taxon>Spiralia</taxon>
        <taxon>Lophotrochozoa</taxon>
        <taxon>Mollusca</taxon>
        <taxon>Gastropoda</taxon>
        <taxon>Heterobranchia</taxon>
        <taxon>Euthyneura</taxon>
        <taxon>Panpulmonata</taxon>
        <taxon>Sacoglossa</taxon>
        <taxon>Placobranchoidea</taxon>
        <taxon>Plakobranchidae</taxon>
        <taxon>Elysia</taxon>
    </lineage>
</organism>
<proteinExistence type="predicted"/>
<name>A0A433U4B7_ELYCH</name>
<sequence length="323" mass="35689">MSLSLDTSELEGDVEDFEGDTDLNEWAAMGEDGPDILVSKLPQQSQYQALSRENRNLQKNIAALADQSLSKSHGAKQGKSFDEGSSNTNSLVSPRSPRPAPRTAGSAKPEILKVGKPQETATPLKRKASSDPDMLDEGEEAKTRKMESDILMAIEDPGSKSMSQSEVEDKDQDEHTRRMSFSPEELRSLDSLLVSEMMGGVKKQMFLRMAKGDRYVVTFAPVELADLAQVSVQKIIESQPNLAFFFNRQGKFKKKKGYAQAYFSLTSEVRSFINRLMYVTLSEKSTEISVSAIMNSGKHNVQVSFVLSSSNKDRLLGLLDSGE</sequence>
<protein>
    <submittedName>
        <fullName evidence="2">Uncharacterized protein</fullName>
    </submittedName>
</protein>
<dbReference type="AlphaFoldDB" id="A0A433U4B7"/>
<feature type="non-terminal residue" evidence="2">
    <location>
        <position position="323"/>
    </location>
</feature>
<feature type="region of interest" description="Disordered" evidence="1">
    <location>
        <begin position="1"/>
        <end position="40"/>
    </location>
</feature>
<keyword evidence="3" id="KW-1185">Reference proteome</keyword>
<feature type="region of interest" description="Disordered" evidence="1">
    <location>
        <begin position="63"/>
        <end position="144"/>
    </location>
</feature>
<dbReference type="OrthoDB" id="6158874at2759"/>
<gene>
    <name evidence="2" type="ORF">EGW08_003615</name>
</gene>
<accession>A0A433U4B7</accession>
<comment type="caution">
    <text evidence="2">The sequence shown here is derived from an EMBL/GenBank/DDBJ whole genome shotgun (WGS) entry which is preliminary data.</text>
</comment>
<reference evidence="2 3" key="1">
    <citation type="submission" date="2019-01" db="EMBL/GenBank/DDBJ databases">
        <title>A draft genome assembly of the solar-powered sea slug Elysia chlorotica.</title>
        <authorList>
            <person name="Cai H."/>
            <person name="Li Q."/>
            <person name="Fang X."/>
            <person name="Li J."/>
            <person name="Curtis N.E."/>
            <person name="Altenburger A."/>
            <person name="Shibata T."/>
            <person name="Feng M."/>
            <person name="Maeda T."/>
            <person name="Schwartz J.A."/>
            <person name="Shigenobu S."/>
            <person name="Lundholm N."/>
            <person name="Nishiyama T."/>
            <person name="Yang H."/>
            <person name="Hasebe M."/>
            <person name="Li S."/>
            <person name="Pierce S.K."/>
            <person name="Wang J."/>
        </authorList>
    </citation>
    <scope>NUCLEOTIDE SEQUENCE [LARGE SCALE GENOMIC DNA]</scope>
    <source>
        <strain evidence="2">EC2010</strain>
        <tissue evidence="2">Whole organism of an adult</tissue>
    </source>
</reference>